<keyword evidence="3" id="KW-0411">Iron-sulfur</keyword>
<dbReference type="PANTHER" id="PTHR43822">
    <property type="entry name" value="HOMOACONITASE, MITOCHONDRIAL-RELATED"/>
    <property type="match status" value="1"/>
</dbReference>
<dbReference type="AlphaFoldDB" id="A0A428SYP7"/>
<dbReference type="GO" id="GO:0051536">
    <property type="term" value="F:iron-sulfur cluster binding"/>
    <property type="evidence" value="ECO:0007669"/>
    <property type="project" value="UniProtKB-KW"/>
</dbReference>
<gene>
    <name evidence="6" type="ORF">CDV31_014109</name>
</gene>
<reference evidence="6 7" key="1">
    <citation type="submission" date="2017-06" db="EMBL/GenBank/DDBJ databases">
        <title>Cmopartive genomic analysis of Ambrosia Fusariam Clade fungi.</title>
        <authorList>
            <person name="Stajich J.E."/>
            <person name="Carrillo J."/>
            <person name="Kijimoto T."/>
            <person name="Eskalen A."/>
            <person name="O'Donnell K."/>
            <person name="Kasson M."/>
        </authorList>
    </citation>
    <scope>NUCLEOTIDE SEQUENCE [LARGE SCALE GENOMIC DNA]</scope>
    <source>
        <strain evidence="6 7">NRRL 20438</strain>
    </source>
</reference>
<evidence type="ECO:0000313" key="7">
    <source>
        <dbReference type="Proteomes" id="UP000288429"/>
    </source>
</evidence>
<dbReference type="Gene3D" id="3.30.499.10">
    <property type="entry name" value="Aconitase, domain 3"/>
    <property type="match status" value="1"/>
</dbReference>
<feature type="domain" description="Aconitase/3-isopropylmalate dehydratase large subunit alpha/beta/alpha" evidence="5">
    <location>
        <begin position="3"/>
        <end position="63"/>
    </location>
</feature>
<organism evidence="6 7">
    <name type="scientific">Fusarium ambrosium</name>
    <dbReference type="NCBI Taxonomy" id="131363"/>
    <lineage>
        <taxon>Eukaryota</taxon>
        <taxon>Fungi</taxon>
        <taxon>Dikarya</taxon>
        <taxon>Ascomycota</taxon>
        <taxon>Pezizomycotina</taxon>
        <taxon>Sordariomycetes</taxon>
        <taxon>Hypocreomycetidae</taxon>
        <taxon>Hypocreales</taxon>
        <taxon>Nectriaceae</taxon>
        <taxon>Fusarium</taxon>
        <taxon>Fusarium solani species complex</taxon>
    </lineage>
</organism>
<dbReference type="Proteomes" id="UP000288429">
    <property type="component" value="Unassembled WGS sequence"/>
</dbReference>
<keyword evidence="4" id="KW-0456">Lyase</keyword>
<evidence type="ECO:0000256" key="3">
    <source>
        <dbReference type="ARBA" id="ARBA00023014"/>
    </source>
</evidence>
<protein>
    <recommendedName>
        <fullName evidence="5">Aconitase/3-isopropylmalate dehydratase large subunit alpha/beta/alpha domain-containing protein</fullName>
    </recommendedName>
</protein>
<keyword evidence="2" id="KW-0408">Iron</keyword>
<keyword evidence="1" id="KW-0479">Metal-binding</keyword>
<dbReference type="GO" id="GO:0016829">
    <property type="term" value="F:lyase activity"/>
    <property type="evidence" value="ECO:0007669"/>
    <property type="project" value="UniProtKB-KW"/>
</dbReference>
<dbReference type="EMBL" id="NIZV01000309">
    <property type="protein sequence ID" value="RSL94934.1"/>
    <property type="molecule type" value="Genomic_DNA"/>
</dbReference>
<evidence type="ECO:0000256" key="2">
    <source>
        <dbReference type="ARBA" id="ARBA00023004"/>
    </source>
</evidence>
<dbReference type="InterPro" id="IPR036008">
    <property type="entry name" value="Aconitase_4Fe-4S_dom"/>
</dbReference>
<evidence type="ECO:0000256" key="4">
    <source>
        <dbReference type="ARBA" id="ARBA00023239"/>
    </source>
</evidence>
<dbReference type="InterPro" id="IPR001030">
    <property type="entry name" value="Acoase/IPM_deHydtase_lsu_aba"/>
</dbReference>
<dbReference type="PANTHER" id="PTHR43822:SF2">
    <property type="entry name" value="HOMOACONITASE, MITOCHONDRIAL"/>
    <property type="match status" value="1"/>
</dbReference>
<dbReference type="Pfam" id="PF00330">
    <property type="entry name" value="Aconitase"/>
    <property type="match status" value="1"/>
</dbReference>
<accession>A0A428SYP7</accession>
<evidence type="ECO:0000313" key="6">
    <source>
        <dbReference type="EMBL" id="RSL94934.1"/>
    </source>
</evidence>
<dbReference type="GO" id="GO:0046872">
    <property type="term" value="F:metal ion binding"/>
    <property type="evidence" value="ECO:0007669"/>
    <property type="project" value="UniProtKB-KW"/>
</dbReference>
<dbReference type="GO" id="GO:0043436">
    <property type="term" value="P:oxoacid metabolic process"/>
    <property type="evidence" value="ECO:0007669"/>
    <property type="project" value="UniProtKB-ARBA"/>
</dbReference>
<name>A0A428SYP7_9HYPO</name>
<dbReference type="SUPFAM" id="SSF53732">
    <property type="entry name" value="Aconitase iron-sulfur domain"/>
    <property type="match status" value="1"/>
</dbReference>
<dbReference type="InterPro" id="IPR050067">
    <property type="entry name" value="IPM_dehydratase_rel_enz"/>
</dbReference>
<evidence type="ECO:0000256" key="1">
    <source>
        <dbReference type="ARBA" id="ARBA00022723"/>
    </source>
</evidence>
<evidence type="ECO:0000259" key="5">
    <source>
        <dbReference type="Pfam" id="PF00330"/>
    </source>
</evidence>
<proteinExistence type="predicted"/>
<comment type="caution">
    <text evidence="6">The sequence shown here is derived from an EMBL/GenBank/DDBJ whole genome shotgun (WGS) entry which is preliminary data.</text>
</comment>
<dbReference type="InterPro" id="IPR015931">
    <property type="entry name" value="Acnase/IPM_dHydase_lsu_aba_1/3"/>
</dbReference>
<sequence length="76" mass="8633">MTHDNSFPVITKLDHDVQNNSESNLRKYRLIEEFANKHGIDFYPAKHGIGHQIMIEEVSSSPGLNRLLQASPYPNA</sequence>
<keyword evidence="7" id="KW-1185">Reference proteome</keyword>